<dbReference type="AlphaFoldDB" id="A0A9X1QP34"/>
<name>A0A9X1QP34_9CORY</name>
<evidence type="ECO:0000256" key="1">
    <source>
        <dbReference type="SAM" id="Phobius"/>
    </source>
</evidence>
<comment type="caution">
    <text evidence="2">The sequence shown here is derived from an EMBL/GenBank/DDBJ whole genome shotgun (WGS) entry which is preliminary data.</text>
</comment>
<feature type="transmembrane region" description="Helical" evidence="1">
    <location>
        <begin position="21"/>
        <end position="44"/>
    </location>
</feature>
<keyword evidence="1" id="KW-0472">Membrane</keyword>
<keyword evidence="3" id="KW-1185">Reference proteome</keyword>
<dbReference type="Proteomes" id="UP001139336">
    <property type="component" value="Unassembled WGS sequence"/>
</dbReference>
<keyword evidence="1" id="KW-1133">Transmembrane helix</keyword>
<accession>A0A9X1QP34</accession>
<dbReference type="EMBL" id="JAKGSI010000001">
    <property type="protein sequence ID" value="MCF4005822.1"/>
    <property type="molecule type" value="Genomic_DNA"/>
</dbReference>
<feature type="transmembrane region" description="Helical" evidence="1">
    <location>
        <begin position="106"/>
        <end position="129"/>
    </location>
</feature>
<protein>
    <submittedName>
        <fullName evidence="2">Uncharacterized protein</fullName>
    </submittedName>
</protein>
<organism evidence="2 3">
    <name type="scientific">Corynebacterium uropygiale</name>
    <dbReference type="NCBI Taxonomy" id="1775911"/>
    <lineage>
        <taxon>Bacteria</taxon>
        <taxon>Bacillati</taxon>
        <taxon>Actinomycetota</taxon>
        <taxon>Actinomycetes</taxon>
        <taxon>Mycobacteriales</taxon>
        <taxon>Corynebacteriaceae</taxon>
        <taxon>Corynebacterium</taxon>
    </lineage>
</organism>
<evidence type="ECO:0000313" key="3">
    <source>
        <dbReference type="Proteomes" id="UP001139336"/>
    </source>
</evidence>
<gene>
    <name evidence="2" type="ORF">L1O03_01340</name>
</gene>
<feature type="transmembrane region" description="Helical" evidence="1">
    <location>
        <begin position="135"/>
        <end position="160"/>
    </location>
</feature>
<dbReference type="RefSeq" id="WP_236117617.1">
    <property type="nucleotide sequence ID" value="NZ_JAKGSI010000001.1"/>
</dbReference>
<feature type="transmembrane region" description="Helical" evidence="1">
    <location>
        <begin position="68"/>
        <end position="94"/>
    </location>
</feature>
<evidence type="ECO:0000313" key="2">
    <source>
        <dbReference type="EMBL" id="MCF4005822.1"/>
    </source>
</evidence>
<reference evidence="2" key="1">
    <citation type="submission" date="2022-01" db="EMBL/GenBank/DDBJ databases">
        <title>Corynebacterium sp. nov isolated from isolated from the feces of the greater white-fronted geese (Anser albifrons) at Poyang Lake, PR China.</title>
        <authorList>
            <person name="Liu Q."/>
        </authorList>
    </citation>
    <scope>NUCLEOTIDE SEQUENCE</scope>
    <source>
        <strain evidence="2">JCM 32435</strain>
    </source>
</reference>
<keyword evidence="1" id="KW-0812">Transmembrane</keyword>
<sequence>MTIKEQRSEPRVRPDAVKVFCQLWIAGIILELVHQVLSIIMSAVDPSQLREQVVEQAKQQNMPLPEDMLSMITVLAFVFMGVIALIVALVLAFATQRVHRGTKRSGVARSLLTFFSIYFVLRLVLVMLSSPQGTAVPLALFAVDGSVQIIVGVIGALAMYCGRREETLRWTGEWQMIENLRRGGK</sequence>
<proteinExistence type="predicted"/>